<keyword evidence="8" id="KW-0496">Mitochondrion</keyword>
<comment type="similarity">
    <text evidence="2">Belongs to the class IV-like SAM-binding methyltransferase superfamily. RNA methyltransferase TrmH family.</text>
</comment>
<protein>
    <recommendedName>
        <fullName evidence="9">rRNA methyltransferase 1, mitochondrial</fullName>
    </recommendedName>
</protein>
<feature type="region of interest" description="Disordered" evidence="10">
    <location>
        <begin position="73"/>
        <end position="228"/>
    </location>
</feature>
<gene>
    <name evidence="13" type="ORF">IV203_009433</name>
    <name evidence="14" type="ORF">IV203_026035</name>
</gene>
<feature type="domain" description="tRNA/rRNA methyltransferase SpoU type" evidence="11">
    <location>
        <begin position="402"/>
        <end position="581"/>
    </location>
</feature>
<dbReference type="InterPro" id="IPR001537">
    <property type="entry name" value="SpoU_MeTrfase"/>
</dbReference>
<dbReference type="InterPro" id="IPR013123">
    <property type="entry name" value="SpoU_subst-bd"/>
</dbReference>
<reference evidence="14" key="2">
    <citation type="submission" date="2021-04" db="EMBL/GenBank/DDBJ databases">
        <authorList>
            <person name="Podell S."/>
        </authorList>
    </citation>
    <scope>NUCLEOTIDE SEQUENCE</scope>
    <source>
        <strain evidence="14">Hildebrandi</strain>
    </source>
</reference>
<evidence type="ECO:0000256" key="6">
    <source>
        <dbReference type="ARBA" id="ARBA00022691"/>
    </source>
</evidence>
<dbReference type="EMBL" id="JAGRRH010000010">
    <property type="protein sequence ID" value="KAG7362675.1"/>
    <property type="molecule type" value="Genomic_DNA"/>
</dbReference>
<dbReference type="Pfam" id="PF08032">
    <property type="entry name" value="SpoU_sub_bind"/>
    <property type="match status" value="1"/>
</dbReference>
<evidence type="ECO:0000256" key="4">
    <source>
        <dbReference type="ARBA" id="ARBA00022603"/>
    </source>
</evidence>
<evidence type="ECO:0000256" key="10">
    <source>
        <dbReference type="SAM" id="MobiDB-lite"/>
    </source>
</evidence>
<evidence type="ECO:0000256" key="3">
    <source>
        <dbReference type="ARBA" id="ARBA00022552"/>
    </source>
</evidence>
<reference evidence="14" key="1">
    <citation type="journal article" date="2021" name="Sci. Rep.">
        <title>Diploid genomic architecture of Nitzschia inconspicua, an elite biomass production diatom.</title>
        <authorList>
            <person name="Oliver A."/>
            <person name="Podell S."/>
            <person name="Pinowska A."/>
            <person name="Traller J.C."/>
            <person name="Smith S.R."/>
            <person name="McClure R."/>
            <person name="Beliaev A."/>
            <person name="Bohutskyi P."/>
            <person name="Hill E.A."/>
            <person name="Rabines A."/>
            <person name="Zheng H."/>
            <person name="Allen L.Z."/>
            <person name="Kuo A."/>
            <person name="Grigoriev I.V."/>
            <person name="Allen A.E."/>
            <person name="Hazlebeck D."/>
            <person name="Allen E.E."/>
        </authorList>
    </citation>
    <scope>NUCLEOTIDE SEQUENCE</scope>
    <source>
        <strain evidence="14">Hildebrandi</strain>
    </source>
</reference>
<dbReference type="PANTHER" id="PTHR46103:SF1">
    <property type="entry name" value="RRNA METHYLTRANSFERASE 1, MITOCHONDRIAL"/>
    <property type="match status" value="1"/>
</dbReference>
<feature type="region of interest" description="Disordered" evidence="10">
    <location>
        <begin position="488"/>
        <end position="523"/>
    </location>
</feature>
<name>A0A9K3LHW7_9STRA</name>
<feature type="compositionally biased region" description="Basic and acidic residues" evidence="10">
    <location>
        <begin position="173"/>
        <end position="189"/>
    </location>
</feature>
<evidence type="ECO:0000256" key="5">
    <source>
        <dbReference type="ARBA" id="ARBA00022679"/>
    </source>
</evidence>
<evidence type="ECO:0000313" key="14">
    <source>
        <dbReference type="EMBL" id="KAG7362675.1"/>
    </source>
</evidence>
<evidence type="ECO:0000256" key="8">
    <source>
        <dbReference type="ARBA" id="ARBA00023128"/>
    </source>
</evidence>
<keyword evidence="7" id="KW-0809">Transit peptide</keyword>
<feature type="domain" description="RNA 2-O ribose methyltransferase substrate binding" evidence="12">
    <location>
        <begin position="338"/>
        <end position="381"/>
    </location>
</feature>
<keyword evidence="5" id="KW-0808">Transferase</keyword>
<sequence>MTARASITITAAAAAVPRRSFWMVAAFAMMLTASHRAVAFRCLQSTARIHRTNSDRRVQTMMILRLRSTNSRNNADDATFVDQSGRRIRSRGDVGGGWNNENEQSSDYRSNDNNDDDDGWGVSSSSSSRKTVKRRTPTSTWEDFDPWQGGSSVDDNDTGGWNTPASRPSRRQPKQDGPSRNRFDRDSRRFKQNNNDRPFEKKFPKSPRNKINSSMNKFGRKVDGKDTSGVRTINMNALEGAGFVHLYGISSVLNALSSNKRDLSINVEKTSGEYDLDDDDDPRFQRNSDTEWDDNDDDSDAGSMPKPPDGDIKPQARFRSYLFVQERQRDTGRKGNKATAAQQVLELAEQRGVPIAHVDKGILNTLSGNRPHQGFVLRCGKLYFEGMSRIPLPSENTLTPSVWLVLDEVVDPQNLGALLRSAYFLGGGNSDDTKIGVLVCSKNSAPPSPVVSASSAGALELLDVYSTNNLPRTLNQASEDGFRIIGASSSVPMGSNDEGDDADQGPALYDLQDLPSPKEDDRPTILVLGSEGHGLRTLVAKACTEFVRIPSGKTESHEDDDESNVGVDSLNVSVTGGILLWHLLHGTARL</sequence>
<dbReference type="OrthoDB" id="270651at2759"/>
<dbReference type="GO" id="GO:0003723">
    <property type="term" value="F:RNA binding"/>
    <property type="evidence" value="ECO:0007669"/>
    <property type="project" value="InterPro"/>
</dbReference>
<evidence type="ECO:0000259" key="11">
    <source>
        <dbReference type="Pfam" id="PF00588"/>
    </source>
</evidence>
<dbReference type="GO" id="GO:0005739">
    <property type="term" value="C:mitochondrion"/>
    <property type="evidence" value="ECO:0007669"/>
    <property type="project" value="UniProtKB-SubCell"/>
</dbReference>
<evidence type="ECO:0000259" key="12">
    <source>
        <dbReference type="Pfam" id="PF08032"/>
    </source>
</evidence>
<dbReference type="Proteomes" id="UP000693970">
    <property type="component" value="Unassembled WGS sequence"/>
</dbReference>
<dbReference type="InterPro" id="IPR047182">
    <property type="entry name" value="MRM1"/>
</dbReference>
<keyword evidence="3" id="KW-0698">rRNA processing</keyword>
<evidence type="ECO:0000256" key="9">
    <source>
        <dbReference type="ARBA" id="ARBA00034881"/>
    </source>
</evidence>
<evidence type="ECO:0000313" key="13">
    <source>
        <dbReference type="EMBL" id="KAG7338167.1"/>
    </source>
</evidence>
<evidence type="ECO:0000256" key="1">
    <source>
        <dbReference type="ARBA" id="ARBA00004173"/>
    </source>
</evidence>
<dbReference type="PANTHER" id="PTHR46103">
    <property type="entry name" value="RRNA METHYLTRANSFERASE 1, MITOCHONDRIAL"/>
    <property type="match status" value="1"/>
</dbReference>
<evidence type="ECO:0000313" key="15">
    <source>
        <dbReference type="Proteomes" id="UP000693970"/>
    </source>
</evidence>
<feature type="region of interest" description="Disordered" evidence="10">
    <location>
        <begin position="272"/>
        <end position="315"/>
    </location>
</feature>
<accession>A0A9K3LHW7</accession>
<dbReference type="InterPro" id="IPR047261">
    <property type="entry name" value="MRM1_MeTrfase_dom"/>
</dbReference>
<keyword evidence="4 14" id="KW-0489">Methyltransferase</keyword>
<keyword evidence="6" id="KW-0949">S-adenosyl-L-methionine</keyword>
<dbReference type="EMBL" id="JAGRRH010000063">
    <property type="protein sequence ID" value="KAG7338167.1"/>
    <property type="molecule type" value="Genomic_DNA"/>
</dbReference>
<dbReference type="AlphaFoldDB" id="A0A9K3LHW7"/>
<feature type="compositionally biased region" description="Polar residues" evidence="10">
    <location>
        <begin position="149"/>
        <end position="166"/>
    </location>
</feature>
<evidence type="ECO:0000256" key="7">
    <source>
        <dbReference type="ARBA" id="ARBA00022946"/>
    </source>
</evidence>
<evidence type="ECO:0000256" key="2">
    <source>
        <dbReference type="ARBA" id="ARBA00007228"/>
    </source>
</evidence>
<dbReference type="GO" id="GO:0016435">
    <property type="term" value="F:rRNA (guanine) methyltransferase activity"/>
    <property type="evidence" value="ECO:0007669"/>
    <property type="project" value="TreeGrafter"/>
</dbReference>
<organism evidence="14 15">
    <name type="scientific">Nitzschia inconspicua</name>
    <dbReference type="NCBI Taxonomy" id="303405"/>
    <lineage>
        <taxon>Eukaryota</taxon>
        <taxon>Sar</taxon>
        <taxon>Stramenopiles</taxon>
        <taxon>Ochrophyta</taxon>
        <taxon>Bacillariophyta</taxon>
        <taxon>Bacillariophyceae</taxon>
        <taxon>Bacillariophycidae</taxon>
        <taxon>Bacillariales</taxon>
        <taxon>Bacillariaceae</taxon>
        <taxon>Nitzschia</taxon>
    </lineage>
</organism>
<comment type="caution">
    <text evidence="14">The sequence shown here is derived from an EMBL/GenBank/DDBJ whole genome shotgun (WGS) entry which is preliminary data.</text>
</comment>
<dbReference type="Pfam" id="PF00588">
    <property type="entry name" value="SpoU_methylase"/>
    <property type="match status" value="1"/>
</dbReference>
<dbReference type="CDD" id="cd18105">
    <property type="entry name" value="SpoU-like_MRM1"/>
    <property type="match status" value="1"/>
</dbReference>
<comment type="subcellular location">
    <subcellularLocation>
        <location evidence="1">Mitochondrion</location>
    </subcellularLocation>
</comment>
<proteinExistence type="inferred from homology"/>
<keyword evidence="15" id="KW-1185">Reference proteome</keyword>
<feature type="compositionally biased region" description="Acidic residues" evidence="10">
    <location>
        <begin position="290"/>
        <end position="300"/>
    </location>
</feature>